<evidence type="ECO:0000256" key="2">
    <source>
        <dbReference type="ARBA" id="ARBA00023043"/>
    </source>
</evidence>
<dbReference type="InterPro" id="IPR036770">
    <property type="entry name" value="Ankyrin_rpt-contain_sf"/>
</dbReference>
<dbReference type="RefSeq" id="YP_010841752.1">
    <property type="nucleotide sequence ID" value="NC_079139.1"/>
</dbReference>
<evidence type="ECO:0000256" key="1">
    <source>
        <dbReference type="ARBA" id="ARBA00022737"/>
    </source>
</evidence>
<dbReference type="PROSITE" id="PS50088">
    <property type="entry name" value="ANK_REPEAT"/>
    <property type="match status" value="5"/>
</dbReference>
<proteinExistence type="predicted"/>
<dbReference type="Pfam" id="PF12796">
    <property type="entry name" value="Ank_2"/>
    <property type="match status" value="3"/>
</dbReference>
<name>A0ABM7NSK4_9VIRU</name>
<organism evidence="3 4">
    <name type="scientific">Cotonvirus japonicus</name>
    <dbReference type="NCBI Taxonomy" id="2811091"/>
    <lineage>
        <taxon>Viruses</taxon>
        <taxon>Varidnaviria</taxon>
        <taxon>Bamfordvirae</taxon>
        <taxon>Nucleocytoviricota</taxon>
        <taxon>Megaviricetes</taxon>
        <taxon>Imitervirales</taxon>
        <taxon>Mimiviridae</taxon>
        <taxon>Megamimivirinae</taxon>
        <taxon>Cotonvirus</taxon>
        <taxon>Cotonvirus japonicum</taxon>
    </lineage>
</organism>
<dbReference type="PANTHER" id="PTHR24188">
    <property type="entry name" value="ANKYRIN REPEAT PROTEIN"/>
    <property type="match status" value="1"/>
</dbReference>
<evidence type="ECO:0000313" key="4">
    <source>
        <dbReference type="Proteomes" id="UP001321479"/>
    </source>
</evidence>
<dbReference type="SUPFAM" id="SSF48403">
    <property type="entry name" value="Ankyrin repeat"/>
    <property type="match status" value="1"/>
</dbReference>
<reference evidence="3 4" key="1">
    <citation type="submission" date="2021-02" db="EMBL/GenBank/DDBJ databases">
        <title>Cotonvirus japonicus, which uses Golgi apparatus of host cells for its virion factory, phylogenetically links tailed tupanvirus and icosahedral mimivirus.</title>
        <authorList>
            <person name="Takahashi H."/>
            <person name="Fukaya S."/>
            <person name="Song C."/>
            <person name="Murata K."/>
            <person name="Takemura M."/>
        </authorList>
    </citation>
    <scope>NUCLEOTIDE SEQUENCE [LARGE SCALE GENOMIC DNA]</scope>
</reference>
<protein>
    <submittedName>
        <fullName evidence="3">Ankyrin repeat protein</fullName>
    </submittedName>
</protein>
<dbReference type="Proteomes" id="UP001321479">
    <property type="component" value="Segment"/>
</dbReference>
<dbReference type="PANTHER" id="PTHR24188:SF29">
    <property type="entry name" value="GH09064P"/>
    <property type="match status" value="1"/>
</dbReference>
<sequence>MKKIINGRTYFNGSIVRGFNYNIFRSYTKYFKITDNHGYQYKTGLNFFKKPTGINDDGEKGRLYFTDKDNIYRFFNYGDCLREVTLPTELPNFKMVNKIFDRYDANIINLGRKRKLSNVSTFKYLKLCGVDIYNDDIIRWASKKNHNNIMKFIVNKKSDNHKKNIALRCSIEHGNFEMVKYLIDQGVDINVDNGNIIHSALYYGRIETIKYLVEHGADVNINNGSIIKNALYRGHYEIVKHMIKYGADININNNDIIISAVTSRRLDVAKFLVEIGADIQACDNWILKWASEHGRLEVIKFLVEIGVDIQYDNNLAIRWSSFEGHLECVKFLVSQGADIQAQDNYAIRRASEYGRLEVVKFLVEKGADIQANNYYSIKQASKNGHMEVVKFLVSKMS</sequence>
<keyword evidence="2" id="KW-0040">ANK repeat</keyword>
<keyword evidence="4" id="KW-1185">Reference proteome</keyword>
<dbReference type="Gene3D" id="1.25.40.20">
    <property type="entry name" value="Ankyrin repeat-containing domain"/>
    <property type="match status" value="3"/>
</dbReference>
<accession>A0ABM7NSK4</accession>
<keyword evidence="1" id="KW-0677">Repeat</keyword>
<dbReference type="SMART" id="SM00248">
    <property type="entry name" value="ANK"/>
    <property type="match status" value="8"/>
</dbReference>
<dbReference type="InterPro" id="IPR002110">
    <property type="entry name" value="Ankyrin_rpt"/>
</dbReference>
<dbReference type="PROSITE" id="PS50297">
    <property type="entry name" value="ANK_REP_REGION"/>
    <property type="match status" value="5"/>
</dbReference>
<evidence type="ECO:0000313" key="3">
    <source>
        <dbReference type="EMBL" id="BCS83144.1"/>
    </source>
</evidence>
<dbReference type="EMBL" id="AP024483">
    <property type="protein sequence ID" value="BCS83144.1"/>
    <property type="molecule type" value="Genomic_DNA"/>
</dbReference>
<dbReference type="GeneID" id="80558349"/>